<feature type="compositionally biased region" description="Acidic residues" evidence="2">
    <location>
        <begin position="693"/>
        <end position="703"/>
    </location>
</feature>
<dbReference type="InterPro" id="IPR036045">
    <property type="entry name" value="Sec1-like_sf"/>
</dbReference>
<comment type="caution">
    <text evidence="3">The sequence shown here is derived from an EMBL/GenBank/DDBJ whole genome shotgun (WGS) entry which is preliminary data.</text>
</comment>
<evidence type="ECO:0000256" key="2">
    <source>
        <dbReference type="SAM" id="MobiDB-lite"/>
    </source>
</evidence>
<feature type="compositionally biased region" description="Basic and acidic residues" evidence="2">
    <location>
        <begin position="704"/>
        <end position="716"/>
    </location>
</feature>
<dbReference type="InterPro" id="IPR027482">
    <property type="entry name" value="Sec1-like_dom2"/>
</dbReference>
<dbReference type="InterPro" id="IPR001619">
    <property type="entry name" value="Sec1-like"/>
</dbReference>
<accession>A0AAN7YNK5</accession>
<name>A0AAN7YNK5_9MYCE</name>
<feature type="region of interest" description="Disordered" evidence="2">
    <location>
        <begin position="623"/>
        <end position="644"/>
    </location>
</feature>
<dbReference type="AlphaFoldDB" id="A0AAN7YNK5"/>
<proteinExistence type="inferred from homology"/>
<evidence type="ECO:0000313" key="3">
    <source>
        <dbReference type="EMBL" id="KAK5578089.1"/>
    </source>
</evidence>
<dbReference type="PANTHER" id="PTHR11679">
    <property type="entry name" value="VESICLE PROTEIN SORTING-ASSOCIATED"/>
    <property type="match status" value="1"/>
</dbReference>
<dbReference type="EMBL" id="JAVFKY010000004">
    <property type="protein sequence ID" value="KAK5578089.1"/>
    <property type="molecule type" value="Genomic_DNA"/>
</dbReference>
<dbReference type="Gene3D" id="3.40.50.1910">
    <property type="match status" value="1"/>
</dbReference>
<reference evidence="3 4" key="1">
    <citation type="submission" date="2023-11" db="EMBL/GenBank/DDBJ databases">
        <title>Dfirmibasis_genome.</title>
        <authorList>
            <person name="Edelbroek B."/>
            <person name="Kjellin J."/>
            <person name="Jerlstrom-Hultqvist J."/>
            <person name="Soderbom F."/>
        </authorList>
    </citation>
    <scope>NUCLEOTIDE SEQUENCE [LARGE SCALE GENOMIC DNA]</scope>
    <source>
        <strain evidence="3 4">TNS-C-14</strain>
    </source>
</reference>
<keyword evidence="4" id="KW-1185">Reference proteome</keyword>
<evidence type="ECO:0008006" key="5">
    <source>
        <dbReference type="Google" id="ProtNLM"/>
    </source>
</evidence>
<sequence>MDNNNSNNIKLKSNFEKRFQEIENELRDSHIGLDENFYQSINDNIGISKLIRLSKSIYIAKDNENIDKEKETQQHQIFTTQEYENGIEIHDIDNRLVFFCSDYLWNCEKPIKSLLKVYSINNCIIYCGLSELAHISHPNSSNLKNNSKSSSKSKSINNMQDFQYFKNQFIEKMELSFKKENKNKNNDDDDDDDDYEYYQDELPNISCIIKYFPLCYSQPFKNFFTIPTQKSLFPSNYFINDLKLNEYKLNKMPKEIQDNVHKTIHSFLSFLNEMKLGSVSGEDLNIYPIGPFSNYLAHEIQTTLATVTNQQQDDYHPISLLLVDRSLDLVGPSLHSENSMDRIYFSTTTPIKNNNNDNNNNNNKNFDGDCTNNYRPIINIETFFDNDNKIVSESSINECPKIISTINGSDIERHQNIDDSTNGRLWDGLITKSLKDVIMILKRRLVEIISKENINVDISSIAGPTNIQSLIALVNVLKNGVSNDNGDDDEYDGDNNKDNSNQMLMYRYNDLIEAVAAVEQTLNLSSQFHWDQLLSIEKILLLSSGYELDDNHNDDSDEEDSDEDNSEPSILSQICDIIETPISGGGDDKYYSIQEILILCVMAYSIKGLTSKLSQKHLDSLSSTLNSSSVNNNSNLSGSGGINDNNSVSTLEKIPIFSDSDEQRLINCLSDKILKENIFKDLKFLKRDSTNNNDDDDDDDKDEDERKEREGNERERMIDKNELNEILKKKVLGTLKSIAIIRQKYLNEHKSLISGGGSMMGATYSSLLSQLVKSLFENRDTKDFEKFNSSSLVGYLLGKTNWMGRSKKREKPLDNRKVLIYILGGITFTELKELTDLFEKTLKSSQYKEFSNHQFLIGSNQILTPLKLFNHLFK</sequence>
<comment type="similarity">
    <text evidence="1">Belongs to the STXBP/unc-18/SEC1 family.</text>
</comment>
<feature type="region of interest" description="Disordered" evidence="2">
    <location>
        <begin position="689"/>
        <end position="716"/>
    </location>
</feature>
<evidence type="ECO:0000313" key="4">
    <source>
        <dbReference type="Proteomes" id="UP001344447"/>
    </source>
</evidence>
<protein>
    <recommendedName>
        <fullName evidence="5">Sec1-like family protein</fullName>
    </recommendedName>
</protein>
<organism evidence="3 4">
    <name type="scientific">Dictyostelium firmibasis</name>
    <dbReference type="NCBI Taxonomy" id="79012"/>
    <lineage>
        <taxon>Eukaryota</taxon>
        <taxon>Amoebozoa</taxon>
        <taxon>Evosea</taxon>
        <taxon>Eumycetozoa</taxon>
        <taxon>Dictyostelia</taxon>
        <taxon>Dictyosteliales</taxon>
        <taxon>Dictyosteliaceae</taxon>
        <taxon>Dictyostelium</taxon>
    </lineage>
</organism>
<evidence type="ECO:0000256" key="1">
    <source>
        <dbReference type="ARBA" id="ARBA00009884"/>
    </source>
</evidence>
<dbReference type="SUPFAM" id="SSF56815">
    <property type="entry name" value="Sec1/munc18-like (SM) proteins"/>
    <property type="match status" value="1"/>
</dbReference>
<dbReference type="Proteomes" id="UP001344447">
    <property type="component" value="Unassembled WGS sequence"/>
</dbReference>
<gene>
    <name evidence="3" type="ORF">RB653_003042</name>
</gene>
<dbReference type="GO" id="GO:0016192">
    <property type="term" value="P:vesicle-mediated transport"/>
    <property type="evidence" value="ECO:0007669"/>
    <property type="project" value="InterPro"/>
</dbReference>